<dbReference type="Gene3D" id="3.10.310.50">
    <property type="match status" value="1"/>
</dbReference>
<dbReference type="Proteomes" id="UP001235840">
    <property type="component" value="Unassembled WGS sequence"/>
</dbReference>
<feature type="chain" id="PRO_5045881306" evidence="4">
    <location>
        <begin position="28"/>
        <end position="879"/>
    </location>
</feature>
<evidence type="ECO:0000313" key="7">
    <source>
        <dbReference type="Proteomes" id="UP001235840"/>
    </source>
</evidence>
<keyword evidence="3" id="KW-1133">Transmembrane helix</keyword>
<feature type="signal peptide" evidence="4">
    <location>
        <begin position="1"/>
        <end position="27"/>
    </location>
</feature>
<feature type="region of interest" description="Disordered" evidence="2">
    <location>
        <begin position="813"/>
        <end position="879"/>
    </location>
</feature>
<evidence type="ECO:0000256" key="4">
    <source>
        <dbReference type="SAM" id="SignalP"/>
    </source>
</evidence>
<comment type="caution">
    <text evidence="6">The sequence shown here is derived from an EMBL/GenBank/DDBJ whole genome shotgun (WGS) entry which is preliminary data.</text>
</comment>
<feature type="transmembrane region" description="Helical" evidence="3">
    <location>
        <begin position="202"/>
        <end position="224"/>
    </location>
</feature>
<keyword evidence="3" id="KW-0812">Transmembrane</keyword>
<dbReference type="RefSeq" id="WP_307396377.1">
    <property type="nucleotide sequence ID" value="NZ_BAAADK010000001.1"/>
</dbReference>
<feature type="domain" description="TPM" evidence="5">
    <location>
        <begin position="37"/>
        <end position="113"/>
    </location>
</feature>
<name>A0ABT9W2I2_9BACI</name>
<evidence type="ECO:0000256" key="2">
    <source>
        <dbReference type="SAM" id="MobiDB-lite"/>
    </source>
</evidence>
<keyword evidence="7" id="KW-1185">Reference proteome</keyword>
<keyword evidence="3" id="KW-0472">Membrane</keyword>
<feature type="coiled-coil region" evidence="1">
    <location>
        <begin position="778"/>
        <end position="812"/>
    </location>
</feature>
<accession>A0ABT9W2I2</accession>
<keyword evidence="1" id="KW-0175">Coiled coil</keyword>
<evidence type="ECO:0000256" key="3">
    <source>
        <dbReference type="SAM" id="Phobius"/>
    </source>
</evidence>
<dbReference type="EMBL" id="JAUSTY010000016">
    <property type="protein sequence ID" value="MDQ0167451.1"/>
    <property type="molecule type" value="Genomic_DNA"/>
</dbReference>
<evidence type="ECO:0000256" key="1">
    <source>
        <dbReference type="SAM" id="Coils"/>
    </source>
</evidence>
<organism evidence="6 7">
    <name type="scientific">Caldalkalibacillus horti</name>
    <dbReference type="NCBI Taxonomy" id="77523"/>
    <lineage>
        <taxon>Bacteria</taxon>
        <taxon>Bacillati</taxon>
        <taxon>Bacillota</taxon>
        <taxon>Bacilli</taxon>
        <taxon>Bacillales</taxon>
        <taxon>Bacillaceae</taxon>
        <taxon>Caldalkalibacillus</taxon>
    </lineage>
</organism>
<proteinExistence type="predicted"/>
<evidence type="ECO:0000313" key="6">
    <source>
        <dbReference type="EMBL" id="MDQ0167451.1"/>
    </source>
</evidence>
<reference evidence="6 7" key="1">
    <citation type="submission" date="2023-07" db="EMBL/GenBank/DDBJ databases">
        <title>Genomic Encyclopedia of Type Strains, Phase IV (KMG-IV): sequencing the most valuable type-strain genomes for metagenomic binning, comparative biology and taxonomic classification.</title>
        <authorList>
            <person name="Goeker M."/>
        </authorList>
    </citation>
    <scope>NUCLEOTIDE SEQUENCE [LARGE SCALE GENOMIC DNA]</scope>
    <source>
        <strain evidence="6 7">DSM 12751</strain>
    </source>
</reference>
<dbReference type="Pfam" id="PF04536">
    <property type="entry name" value="TPM_phosphatase"/>
    <property type="match status" value="1"/>
</dbReference>
<evidence type="ECO:0000259" key="5">
    <source>
        <dbReference type="Pfam" id="PF04536"/>
    </source>
</evidence>
<sequence>MGHKKRLSSGVLTIVLLILVFTNPAQAAVVHDSQGYINDHAQMLNEAQRSAIEKVINISSMDLYLYTIPNLDGGVISTLSTFVFDKWELTENDVLMVITAEEREVHIEIAKGSRLDKAFQELSLQEGYIGAGNPYTVFLDQHFIPHAAEGNIKQGVIMVTKELSLLNQSNDEIEVAPVVAEPVQPEQVATGENAPDVSESSLLLSLLVLIALVLVSYKLILMLVEYLKLKKRKKKILSDHQAILVSIHQLEQEIEPLAQFSRGKSETFIKESRDTFYELLQEATKFSRTLAGVSFSFFSSRTKTKKQLEELNDQIVQFRKFIDIVQSAIDLYKGTENEVLPVIEASVKEMEQVDELLRKQLENNPFPLEQIVKRAEDLRGIVQKASQSAQLDPLYAKDILEGVPSRITVLRKEVLLIGLQTEEFRGLPDFLQSKREELEQIINKENLILSEINPFSAFENIQSQHTNLENALRQGDIKASTHMLKNIHQWLKHSFDEVKATIASRDWGKETLNQVDMEKQKFDLYGVTELEEEIQKVQREYHEIHWKKLSETIHTIKANHLEIKQTLPDVRHGLDPMIQFYFRAEKHLTQLILLLEENSSIQLNILHLKYELDAKSQLLKKEFEEHYISFSHLLSRIQLHKLERVQLLQGAEQFIRDVKMDIDQILEAPLLHVEELYTAVKQYSREVENFENQIERTVQEKNQAERSYQHLASAFSEAVKRYRSKIKTSYYNSEFKTLCGRIELALKECEYPKALSFVAEGEGLIDRMKLDYQQKVDLEHAQEMERQRQRNIQRLREEEAALRRANKAAAATSSFWGNSGSSSNRSSGASSGGGSSWNNSSSSGGGSSWSSGSKSTGGSSSWGGSSKSSGGSKGGGSKW</sequence>
<feature type="coiled-coil region" evidence="1">
    <location>
        <begin position="673"/>
        <end position="714"/>
    </location>
</feature>
<keyword evidence="4" id="KW-0732">Signal</keyword>
<gene>
    <name evidence="6" type="ORF">J2S11_003376</name>
</gene>
<feature type="compositionally biased region" description="Low complexity" evidence="2">
    <location>
        <begin position="836"/>
        <end position="870"/>
    </location>
</feature>
<protein>
    <submittedName>
        <fullName evidence="6">Membrane protein YgcG</fullName>
    </submittedName>
</protein>
<dbReference type="InterPro" id="IPR007621">
    <property type="entry name" value="TPM_dom"/>
</dbReference>
<feature type="compositionally biased region" description="Low complexity" evidence="2">
    <location>
        <begin position="813"/>
        <end position="829"/>
    </location>
</feature>